<feature type="non-terminal residue" evidence="2">
    <location>
        <position position="1"/>
    </location>
</feature>
<feature type="region of interest" description="Disordered" evidence="1">
    <location>
        <begin position="1"/>
        <end position="53"/>
    </location>
</feature>
<proteinExistence type="predicted"/>
<feature type="region of interest" description="Disordered" evidence="1">
    <location>
        <begin position="386"/>
        <end position="439"/>
    </location>
</feature>
<reference evidence="2" key="1">
    <citation type="submission" date="2019-05" db="EMBL/GenBank/DDBJ databases">
        <title>Annotation for the trematode Fasciolopsis buski.</title>
        <authorList>
            <person name="Choi Y.-J."/>
        </authorList>
    </citation>
    <scope>NUCLEOTIDE SEQUENCE</scope>
    <source>
        <strain evidence="2">HT</strain>
        <tissue evidence="2">Whole worm</tissue>
    </source>
</reference>
<dbReference type="EMBL" id="LUCM01002459">
    <property type="protein sequence ID" value="KAA0197311.1"/>
    <property type="molecule type" value="Genomic_DNA"/>
</dbReference>
<dbReference type="Proteomes" id="UP000728185">
    <property type="component" value="Unassembled WGS sequence"/>
</dbReference>
<evidence type="ECO:0000313" key="3">
    <source>
        <dbReference type="Proteomes" id="UP000728185"/>
    </source>
</evidence>
<feature type="compositionally biased region" description="Polar residues" evidence="1">
    <location>
        <begin position="395"/>
        <end position="439"/>
    </location>
</feature>
<dbReference type="AlphaFoldDB" id="A0A8E0VMB0"/>
<feature type="compositionally biased region" description="Polar residues" evidence="1">
    <location>
        <begin position="154"/>
        <end position="165"/>
    </location>
</feature>
<accession>A0A8E0VMB0</accession>
<feature type="compositionally biased region" description="Low complexity" evidence="1">
    <location>
        <begin position="12"/>
        <end position="26"/>
    </location>
</feature>
<dbReference type="OrthoDB" id="6285901at2759"/>
<evidence type="ECO:0000313" key="2">
    <source>
        <dbReference type="EMBL" id="KAA0197311.1"/>
    </source>
</evidence>
<keyword evidence="3" id="KW-1185">Reference proteome</keyword>
<organism evidence="2 3">
    <name type="scientific">Fasciolopsis buskii</name>
    <dbReference type="NCBI Taxonomy" id="27845"/>
    <lineage>
        <taxon>Eukaryota</taxon>
        <taxon>Metazoa</taxon>
        <taxon>Spiralia</taxon>
        <taxon>Lophotrochozoa</taxon>
        <taxon>Platyhelminthes</taxon>
        <taxon>Trematoda</taxon>
        <taxon>Digenea</taxon>
        <taxon>Plagiorchiida</taxon>
        <taxon>Echinostomata</taxon>
        <taxon>Echinostomatoidea</taxon>
        <taxon>Fasciolidae</taxon>
        <taxon>Fasciolopsis</taxon>
    </lineage>
</organism>
<sequence length="439" mass="46056">PIGNQTVPIVKSTPTSNSSQTTTGGSAQETNSKNVEHCTKSSSISNSKGKQSTLIARHSTLPSATQTSKTPVPESITSCTVTLQPITNLKEELSNLASSRPIPTANIVQSVLPATASSVNLQQAIRSMLESKSTKPTGFTEPSRPHPSHSEPSKTLTGSSPPSIQSLVHIKSTSPATVTCVATISPSRSSSAKPSSVVQPISNVAPHPPLAQISNVLTHSGHSSVTTTTPSHSLVKPNDQTHMPSMISMANGSNTTSLLPGTQDQSRSTSIVVPDNSVRVTAVRRQTAPVVLNRASKPTQSIVSNVTASVIQRAEPQRTLVVPSTVTTTYEKQSRQQVVYQSAAVALSAAQIDQLQQRAVSSSVRSNPQNSCNSWLAATALLLQRPQPPPAHQQSNSTPYILSDPSKTTSTAHSGNQLTKSIPSSSPRTMNPTLTNPGP</sequence>
<gene>
    <name evidence="2" type="ORF">FBUS_11246</name>
</gene>
<name>A0A8E0VMB0_9TREM</name>
<protein>
    <submittedName>
        <fullName evidence="2">Uncharacterized protein</fullName>
    </submittedName>
</protein>
<feature type="region of interest" description="Disordered" evidence="1">
    <location>
        <begin position="130"/>
        <end position="165"/>
    </location>
</feature>
<comment type="caution">
    <text evidence="2">The sequence shown here is derived from an EMBL/GenBank/DDBJ whole genome shotgun (WGS) entry which is preliminary data.</text>
</comment>
<feature type="compositionally biased region" description="Low complexity" evidence="1">
    <location>
        <begin position="40"/>
        <end position="52"/>
    </location>
</feature>
<evidence type="ECO:0000256" key="1">
    <source>
        <dbReference type="SAM" id="MobiDB-lite"/>
    </source>
</evidence>